<evidence type="ECO:0000313" key="3">
    <source>
        <dbReference type="Proteomes" id="UP000298412"/>
    </source>
</evidence>
<feature type="transmembrane region" description="Helical" evidence="1">
    <location>
        <begin position="79"/>
        <end position="101"/>
    </location>
</feature>
<comment type="caution">
    <text evidence="2">The sequence shown here is derived from an EMBL/GenBank/DDBJ whole genome shotgun (WGS) entry which is preliminary data.</text>
</comment>
<proteinExistence type="predicted"/>
<dbReference type="RefSeq" id="WP_134566953.1">
    <property type="nucleotide sequence ID" value="NZ_SOFP01000046.1"/>
</dbReference>
<name>A0A4V3IEX6_9MICO</name>
<dbReference type="AlphaFoldDB" id="A0A4V3IEX6"/>
<keyword evidence="1" id="KW-0812">Transmembrane</keyword>
<keyword evidence="1" id="KW-1133">Transmembrane helix</keyword>
<accession>A0A4V3IEX6</accession>
<organism evidence="2 3">
    <name type="scientific">Cryobacterium algoritolerans</name>
    <dbReference type="NCBI Taxonomy" id="1259184"/>
    <lineage>
        <taxon>Bacteria</taxon>
        <taxon>Bacillati</taxon>
        <taxon>Actinomycetota</taxon>
        <taxon>Actinomycetes</taxon>
        <taxon>Micrococcales</taxon>
        <taxon>Microbacteriaceae</taxon>
        <taxon>Cryobacterium</taxon>
    </lineage>
</organism>
<keyword evidence="3" id="KW-1185">Reference proteome</keyword>
<protein>
    <submittedName>
        <fullName evidence="2">DUF2510 domain-containing protein</fullName>
    </submittedName>
</protein>
<dbReference type="EMBL" id="SOFP01000046">
    <property type="protein sequence ID" value="TFC15209.1"/>
    <property type="molecule type" value="Genomic_DNA"/>
</dbReference>
<feature type="transmembrane region" description="Helical" evidence="1">
    <location>
        <begin position="49"/>
        <end position="73"/>
    </location>
</feature>
<reference evidence="2 3" key="1">
    <citation type="submission" date="2019-03" db="EMBL/GenBank/DDBJ databases">
        <title>Genomics of glacier-inhabiting Cryobacterium strains.</title>
        <authorList>
            <person name="Liu Q."/>
            <person name="Xin Y.-H."/>
        </authorList>
    </citation>
    <scope>NUCLEOTIDE SEQUENCE [LARGE SCALE GENOMIC DNA]</scope>
    <source>
        <strain evidence="2 3">MDT1-3</strain>
    </source>
</reference>
<gene>
    <name evidence="2" type="ORF">E3O19_08755</name>
</gene>
<evidence type="ECO:0000256" key="1">
    <source>
        <dbReference type="SAM" id="Phobius"/>
    </source>
</evidence>
<dbReference type="OrthoDB" id="1698584at2"/>
<feature type="transmembrane region" description="Helical" evidence="1">
    <location>
        <begin position="159"/>
        <end position="177"/>
    </location>
</feature>
<dbReference type="Proteomes" id="UP000298412">
    <property type="component" value="Unassembled WGS sequence"/>
</dbReference>
<evidence type="ECO:0000313" key="2">
    <source>
        <dbReference type="EMBL" id="TFC15209.1"/>
    </source>
</evidence>
<sequence length="192" mass="20588">MDARAGYYDDGNNQMRWWDDEHWTGAVRENSAPHPKVAESETRDNVEQILWVVFHWLGTMFAALLALAAVPAFSTQPSVTVAVIAGLFASTGSSVMATRLAREHLPSHEFIRGTTTSRSVTGAWVLIIGGYLVATVVGGVLHLASGIGGALGGTLDEGIAVAFLGLGTLLAMLGPGYSEYRDARVERTFRLK</sequence>
<feature type="transmembrane region" description="Helical" evidence="1">
    <location>
        <begin position="122"/>
        <end position="147"/>
    </location>
</feature>
<keyword evidence="1" id="KW-0472">Membrane</keyword>